<sequence length="333" mass="36699">MSRPLAFQSAFLPTVPRAREQPDMSFSGGQLPMLPLLHQQHNHYVAELGHMHQALSKLYKKLAKVERVLAERQESELSRTDKKKWQYTRSLAKKAVGKLESQQAMLHDHLRQCNNLIASYDHGGNYATSVITWTAQVPPSPFLYMPSSPVAAASWTSCPQRSSANNSPETAPQYWDLSMLRERRLPSPYGSTATADAGFHEPVVHGSNVNAEPFDHTSHVYAHELMLPMFYDPPAGSFGTNESSLSPTRRERSDVVPELQTPTSAVKLGAQSSHKRCYSANTVQLIEDRLAAPTSKRGMSVGGVSGNRIESDNGLDENTQGGGTLFIEPETAT</sequence>
<dbReference type="Proteomes" id="UP000016933">
    <property type="component" value="Unassembled WGS sequence"/>
</dbReference>
<dbReference type="OrthoDB" id="1856718at2759"/>
<feature type="compositionally biased region" description="Polar residues" evidence="1">
    <location>
        <begin position="238"/>
        <end position="247"/>
    </location>
</feature>
<evidence type="ECO:0000313" key="3">
    <source>
        <dbReference type="Proteomes" id="UP000016933"/>
    </source>
</evidence>
<dbReference type="EMBL" id="KB446543">
    <property type="protein sequence ID" value="EME40694.1"/>
    <property type="molecule type" value="Genomic_DNA"/>
</dbReference>
<organism evidence="2 3">
    <name type="scientific">Dothistroma septosporum (strain NZE10 / CBS 128990)</name>
    <name type="common">Red band needle blight fungus</name>
    <name type="synonym">Mycosphaerella pini</name>
    <dbReference type="NCBI Taxonomy" id="675120"/>
    <lineage>
        <taxon>Eukaryota</taxon>
        <taxon>Fungi</taxon>
        <taxon>Dikarya</taxon>
        <taxon>Ascomycota</taxon>
        <taxon>Pezizomycotina</taxon>
        <taxon>Dothideomycetes</taxon>
        <taxon>Dothideomycetidae</taxon>
        <taxon>Mycosphaerellales</taxon>
        <taxon>Mycosphaerellaceae</taxon>
        <taxon>Dothistroma</taxon>
    </lineage>
</organism>
<evidence type="ECO:0000313" key="2">
    <source>
        <dbReference type="EMBL" id="EME40694.1"/>
    </source>
</evidence>
<evidence type="ECO:0000256" key="1">
    <source>
        <dbReference type="SAM" id="MobiDB-lite"/>
    </source>
</evidence>
<protein>
    <submittedName>
        <fullName evidence="2">Uncharacterized protein</fullName>
    </submittedName>
</protein>
<feature type="region of interest" description="Disordered" evidence="1">
    <location>
        <begin position="296"/>
        <end position="333"/>
    </location>
</feature>
<reference evidence="3" key="1">
    <citation type="journal article" date="2012" name="PLoS Genet.">
        <title>The genomes of the fungal plant pathogens Cladosporium fulvum and Dothistroma septosporum reveal adaptation to different hosts and lifestyles but also signatures of common ancestry.</title>
        <authorList>
            <person name="de Wit P.J.G.M."/>
            <person name="van der Burgt A."/>
            <person name="Oekmen B."/>
            <person name="Stergiopoulos I."/>
            <person name="Abd-Elsalam K.A."/>
            <person name="Aerts A.L."/>
            <person name="Bahkali A.H."/>
            <person name="Beenen H.G."/>
            <person name="Chettri P."/>
            <person name="Cox M.P."/>
            <person name="Datema E."/>
            <person name="de Vries R.P."/>
            <person name="Dhillon B."/>
            <person name="Ganley A.R."/>
            <person name="Griffiths S.A."/>
            <person name="Guo Y."/>
            <person name="Hamelin R.C."/>
            <person name="Henrissat B."/>
            <person name="Kabir M.S."/>
            <person name="Jashni M.K."/>
            <person name="Kema G."/>
            <person name="Klaubauf S."/>
            <person name="Lapidus A."/>
            <person name="Levasseur A."/>
            <person name="Lindquist E."/>
            <person name="Mehrabi R."/>
            <person name="Ohm R.A."/>
            <person name="Owen T.J."/>
            <person name="Salamov A."/>
            <person name="Schwelm A."/>
            <person name="Schijlen E."/>
            <person name="Sun H."/>
            <person name="van den Burg H.A."/>
            <person name="van Ham R.C.H.J."/>
            <person name="Zhang S."/>
            <person name="Goodwin S.B."/>
            <person name="Grigoriev I.V."/>
            <person name="Collemare J."/>
            <person name="Bradshaw R.E."/>
        </authorList>
    </citation>
    <scope>NUCLEOTIDE SEQUENCE [LARGE SCALE GENOMIC DNA]</scope>
    <source>
        <strain evidence="3">NZE10 / CBS 128990</strain>
    </source>
</reference>
<dbReference type="OMA" id="KKWQYTR"/>
<keyword evidence="3" id="KW-1185">Reference proteome</keyword>
<reference evidence="2 3" key="2">
    <citation type="journal article" date="2012" name="PLoS Pathog.">
        <title>Diverse lifestyles and strategies of plant pathogenesis encoded in the genomes of eighteen Dothideomycetes fungi.</title>
        <authorList>
            <person name="Ohm R.A."/>
            <person name="Feau N."/>
            <person name="Henrissat B."/>
            <person name="Schoch C.L."/>
            <person name="Horwitz B.A."/>
            <person name="Barry K.W."/>
            <person name="Condon B.J."/>
            <person name="Copeland A.C."/>
            <person name="Dhillon B."/>
            <person name="Glaser F."/>
            <person name="Hesse C.N."/>
            <person name="Kosti I."/>
            <person name="LaButti K."/>
            <person name="Lindquist E.A."/>
            <person name="Lucas S."/>
            <person name="Salamov A.A."/>
            <person name="Bradshaw R.E."/>
            <person name="Ciuffetti L."/>
            <person name="Hamelin R.C."/>
            <person name="Kema G.H.J."/>
            <person name="Lawrence C."/>
            <person name="Scott J.A."/>
            <person name="Spatafora J.W."/>
            <person name="Turgeon B.G."/>
            <person name="de Wit P.J.G.M."/>
            <person name="Zhong S."/>
            <person name="Goodwin S.B."/>
            <person name="Grigoriev I.V."/>
        </authorList>
    </citation>
    <scope>NUCLEOTIDE SEQUENCE [LARGE SCALE GENOMIC DNA]</scope>
    <source>
        <strain evidence="3">NZE10 / CBS 128990</strain>
    </source>
</reference>
<accession>N1PF40</accession>
<dbReference type="AlphaFoldDB" id="N1PF40"/>
<proteinExistence type="predicted"/>
<dbReference type="eggNOG" id="ENOG502RKT9">
    <property type="taxonomic scope" value="Eukaryota"/>
</dbReference>
<name>N1PF40_DOTSN</name>
<gene>
    <name evidence="2" type="ORF">DOTSEDRAFT_74292</name>
</gene>
<dbReference type="HOGENOM" id="CLU_794829_0_0_1"/>
<feature type="region of interest" description="Disordered" evidence="1">
    <location>
        <begin position="238"/>
        <end position="270"/>
    </location>
</feature>